<reference evidence="6" key="1">
    <citation type="submission" date="2021-02" db="EMBL/GenBank/DDBJ databases">
        <authorList>
            <person name="Nowell W R."/>
        </authorList>
    </citation>
    <scope>NUCLEOTIDE SEQUENCE</scope>
</reference>
<dbReference type="FunFam" id="2.40.10.10:FF:000068">
    <property type="entry name" value="transmembrane protease serine 2"/>
    <property type="match status" value="2"/>
</dbReference>
<sequence length="584" mass="63573">MKFLLLFTFIVLVHELSGHDITGRIYDGFDAPEDAYPWMALLRFHDPQQPNRTTNLCGGSIISDVFVLTAASCFYNAHMFPNLFSIRAGVYDTDNANSDTEQIRAINRVIVHPLYNSSSLVNDLALVHVNPPFNLKAINVNVITLSNLTSVENMSLIATGWGVLSLTNATVAATILQATVVQEDVACTTTKAINSTTQLCAPGTCVRDSGGPLMTFDNSTLQFELVAVTSARNACTMEGLFTRVAPSYDWISSVLKNPPPILTTTTRTTTTTGKPTEFICDPSHSCGCSSVPVVFHDNLGRIVGGETAKPHSWPWIVSIQFLGHRCGGTLINREWILTAAHCTLLQYSQIHIGIHDATSSSGIVRNVSQVIYHPGFVPPPKHINDIALIRLSEPIDFSTPNINAATTCLPAQSNDIDYPRAGTTLAVVGWGVVKPNGFPATQLQQVRVATLENADPRCNRAVYDRERQFCAMVDGGGKDACQGDSGGPIHQWLGDHWEQVGIVSYGNGCAEAQNPGIYTRLSFYHDWIMTTINQIHVTTTASTTLTTSTTSTDHTKTPDNTSAANHTNIFFLPIIYSLLFIFAI</sequence>
<comment type="caution">
    <text evidence="6">The sequence shown here is derived from an EMBL/GenBank/DDBJ whole genome shotgun (WGS) entry which is preliminary data.</text>
</comment>
<dbReference type="InterPro" id="IPR018114">
    <property type="entry name" value="TRYPSIN_HIS"/>
</dbReference>
<dbReference type="PROSITE" id="PS00134">
    <property type="entry name" value="TRYPSIN_HIS"/>
    <property type="match status" value="1"/>
</dbReference>
<dbReference type="GO" id="GO:0006508">
    <property type="term" value="P:proteolysis"/>
    <property type="evidence" value="ECO:0007669"/>
    <property type="project" value="UniProtKB-KW"/>
</dbReference>
<feature type="chain" id="PRO_5032819119" description="Peptidase S1 domain-containing protein" evidence="4">
    <location>
        <begin position="19"/>
        <end position="584"/>
    </location>
</feature>
<dbReference type="PANTHER" id="PTHR24252:SF18">
    <property type="entry name" value="OVOCHYMASE 1"/>
    <property type="match status" value="1"/>
</dbReference>
<organism evidence="6 7">
    <name type="scientific">Adineta ricciae</name>
    <name type="common">Rotifer</name>
    <dbReference type="NCBI Taxonomy" id="249248"/>
    <lineage>
        <taxon>Eukaryota</taxon>
        <taxon>Metazoa</taxon>
        <taxon>Spiralia</taxon>
        <taxon>Gnathifera</taxon>
        <taxon>Rotifera</taxon>
        <taxon>Eurotatoria</taxon>
        <taxon>Bdelloidea</taxon>
        <taxon>Adinetida</taxon>
        <taxon>Adinetidae</taxon>
        <taxon>Adineta</taxon>
    </lineage>
</organism>
<keyword evidence="1" id="KW-1015">Disulfide bond</keyword>
<dbReference type="InterPro" id="IPR001254">
    <property type="entry name" value="Trypsin_dom"/>
</dbReference>
<keyword evidence="3" id="KW-0720">Serine protease</keyword>
<keyword evidence="3" id="KW-0378">Hydrolase</keyword>
<dbReference type="PROSITE" id="PS50240">
    <property type="entry name" value="TRYPSIN_DOM"/>
    <property type="match status" value="2"/>
</dbReference>
<feature type="domain" description="Peptidase S1" evidence="5">
    <location>
        <begin position="25"/>
        <end position="256"/>
    </location>
</feature>
<evidence type="ECO:0000256" key="2">
    <source>
        <dbReference type="ARBA" id="ARBA00024195"/>
    </source>
</evidence>
<evidence type="ECO:0000313" key="6">
    <source>
        <dbReference type="EMBL" id="CAF1148747.1"/>
    </source>
</evidence>
<dbReference type="GO" id="GO:0004252">
    <property type="term" value="F:serine-type endopeptidase activity"/>
    <property type="evidence" value="ECO:0007669"/>
    <property type="project" value="InterPro"/>
</dbReference>
<evidence type="ECO:0000256" key="1">
    <source>
        <dbReference type="ARBA" id="ARBA00023157"/>
    </source>
</evidence>
<keyword evidence="4" id="KW-0732">Signal</keyword>
<evidence type="ECO:0000256" key="4">
    <source>
        <dbReference type="SAM" id="SignalP"/>
    </source>
</evidence>
<proteinExistence type="inferred from homology"/>
<dbReference type="Gene3D" id="2.40.10.10">
    <property type="entry name" value="Trypsin-like serine proteases"/>
    <property type="match status" value="2"/>
</dbReference>
<accession>A0A814SKA0</accession>
<name>A0A814SKA0_ADIRI</name>
<dbReference type="CDD" id="cd00190">
    <property type="entry name" value="Tryp_SPc"/>
    <property type="match status" value="2"/>
</dbReference>
<dbReference type="SMART" id="SM00020">
    <property type="entry name" value="Tryp_SPc"/>
    <property type="match status" value="2"/>
</dbReference>
<evidence type="ECO:0000313" key="7">
    <source>
        <dbReference type="Proteomes" id="UP000663828"/>
    </source>
</evidence>
<protein>
    <recommendedName>
        <fullName evidence="5">Peptidase S1 domain-containing protein</fullName>
    </recommendedName>
</protein>
<feature type="domain" description="Peptidase S1" evidence="5">
    <location>
        <begin position="302"/>
        <end position="533"/>
    </location>
</feature>
<dbReference type="Proteomes" id="UP000663828">
    <property type="component" value="Unassembled WGS sequence"/>
</dbReference>
<dbReference type="InterPro" id="IPR009003">
    <property type="entry name" value="Peptidase_S1_PA"/>
</dbReference>
<comment type="similarity">
    <text evidence="2">Belongs to the peptidase S1 family. CLIP subfamily.</text>
</comment>
<gene>
    <name evidence="6" type="ORF">XAT740_LOCUS20832</name>
</gene>
<feature type="signal peptide" evidence="4">
    <location>
        <begin position="1"/>
        <end position="18"/>
    </location>
</feature>
<dbReference type="InterPro" id="IPR033116">
    <property type="entry name" value="TRYPSIN_SER"/>
</dbReference>
<dbReference type="PANTHER" id="PTHR24252">
    <property type="entry name" value="ACROSIN-RELATED"/>
    <property type="match status" value="1"/>
</dbReference>
<evidence type="ECO:0000259" key="5">
    <source>
        <dbReference type="PROSITE" id="PS50240"/>
    </source>
</evidence>
<dbReference type="InterPro" id="IPR043504">
    <property type="entry name" value="Peptidase_S1_PA_chymotrypsin"/>
</dbReference>
<evidence type="ECO:0000256" key="3">
    <source>
        <dbReference type="RuleBase" id="RU363034"/>
    </source>
</evidence>
<dbReference type="PROSITE" id="PS00135">
    <property type="entry name" value="TRYPSIN_SER"/>
    <property type="match status" value="1"/>
</dbReference>
<dbReference type="FunFam" id="2.40.10.10:FF:000002">
    <property type="entry name" value="Transmembrane protease serine"/>
    <property type="match status" value="1"/>
</dbReference>
<dbReference type="PRINTS" id="PR00722">
    <property type="entry name" value="CHYMOTRYPSIN"/>
</dbReference>
<dbReference type="InterPro" id="IPR001314">
    <property type="entry name" value="Peptidase_S1A"/>
</dbReference>
<dbReference type="AlphaFoldDB" id="A0A814SKA0"/>
<keyword evidence="3" id="KW-0645">Protease</keyword>
<dbReference type="Pfam" id="PF00089">
    <property type="entry name" value="Trypsin"/>
    <property type="match status" value="2"/>
</dbReference>
<dbReference type="EMBL" id="CAJNOR010001471">
    <property type="protein sequence ID" value="CAF1148747.1"/>
    <property type="molecule type" value="Genomic_DNA"/>
</dbReference>
<keyword evidence="7" id="KW-1185">Reference proteome</keyword>
<dbReference type="SUPFAM" id="SSF50494">
    <property type="entry name" value="Trypsin-like serine proteases"/>
    <property type="match status" value="2"/>
</dbReference>